<name>A0ABV2KVN6_9BACI</name>
<dbReference type="SUPFAM" id="SSF46689">
    <property type="entry name" value="Homeodomain-like"/>
    <property type="match status" value="1"/>
</dbReference>
<dbReference type="Gene3D" id="1.10.10.60">
    <property type="entry name" value="Homeodomain-like"/>
    <property type="match status" value="1"/>
</dbReference>
<keyword evidence="3" id="KW-1185">Reference proteome</keyword>
<proteinExistence type="predicted"/>
<evidence type="ECO:0000313" key="3">
    <source>
        <dbReference type="Proteomes" id="UP001549167"/>
    </source>
</evidence>
<dbReference type="EMBL" id="JBEPMX010000008">
    <property type="protein sequence ID" value="MET3683646.1"/>
    <property type="molecule type" value="Genomic_DNA"/>
</dbReference>
<gene>
    <name evidence="2" type="ORF">ABID56_001755</name>
</gene>
<protein>
    <recommendedName>
        <fullName evidence="1">Homeodomain phBC6A51-type domain-containing protein</fullName>
    </recommendedName>
</protein>
<organism evidence="2 3">
    <name type="scientific">Alkalibacillus flavidus</name>
    <dbReference type="NCBI Taxonomy" id="546021"/>
    <lineage>
        <taxon>Bacteria</taxon>
        <taxon>Bacillati</taxon>
        <taxon>Bacillota</taxon>
        <taxon>Bacilli</taxon>
        <taxon>Bacillales</taxon>
        <taxon>Bacillaceae</taxon>
        <taxon>Alkalibacillus</taxon>
    </lineage>
</organism>
<reference evidence="2 3" key="1">
    <citation type="submission" date="2024-06" db="EMBL/GenBank/DDBJ databases">
        <title>Genomic Encyclopedia of Type Strains, Phase IV (KMG-IV): sequencing the most valuable type-strain genomes for metagenomic binning, comparative biology and taxonomic classification.</title>
        <authorList>
            <person name="Goeker M."/>
        </authorList>
    </citation>
    <scope>NUCLEOTIDE SEQUENCE [LARGE SCALE GENOMIC DNA]</scope>
    <source>
        <strain evidence="2 3">DSM 23520</strain>
    </source>
</reference>
<dbReference type="InterPro" id="IPR009057">
    <property type="entry name" value="Homeodomain-like_sf"/>
</dbReference>
<dbReference type="Pfam" id="PF13022">
    <property type="entry name" value="HTH_Tnp_1_2"/>
    <property type="match status" value="1"/>
</dbReference>
<accession>A0ABV2KVN6</accession>
<evidence type="ECO:0000259" key="1">
    <source>
        <dbReference type="Pfam" id="PF13022"/>
    </source>
</evidence>
<evidence type="ECO:0000313" key="2">
    <source>
        <dbReference type="EMBL" id="MET3683646.1"/>
    </source>
</evidence>
<comment type="caution">
    <text evidence="2">The sequence shown here is derived from an EMBL/GenBank/DDBJ whole genome shotgun (WGS) entry which is preliminary data.</text>
</comment>
<dbReference type="RefSeq" id="WP_354220230.1">
    <property type="nucleotide sequence ID" value="NZ_JBEPMX010000008.1"/>
</dbReference>
<sequence length="175" mass="19543">MTDKPKDLEKAPKPAELANGELTVTTPKGDYQLNSTERYAAALMAQNDMNLKGNRLSIGELADAVDINVRTLYNWRSNPEFQRYRNDIVTLALDDAQAKAAARLIEMAEGKHTGTPSMKAIELVFKLNGKLSDKHEHYYNGPQQNEKVDVQDLDDIIEQYADEGDGNDGNTRDES</sequence>
<dbReference type="Proteomes" id="UP001549167">
    <property type="component" value="Unassembled WGS sequence"/>
</dbReference>
<dbReference type="InterPro" id="IPR024978">
    <property type="entry name" value="Homeodomain_phBC6A51-type"/>
</dbReference>
<feature type="domain" description="Homeodomain phBC6A51-type" evidence="1">
    <location>
        <begin position="30"/>
        <end position="136"/>
    </location>
</feature>